<dbReference type="EMBL" id="AXCJ01000001">
    <property type="protein sequence ID" value="ETO91929.1"/>
    <property type="molecule type" value="Genomic_DNA"/>
</dbReference>
<evidence type="ECO:0000313" key="1">
    <source>
        <dbReference type="EMBL" id="ETO91929.1"/>
    </source>
</evidence>
<dbReference type="SUPFAM" id="SSF52540">
    <property type="entry name" value="P-loop containing nucleoside triphosphate hydrolases"/>
    <property type="match status" value="1"/>
</dbReference>
<gene>
    <name evidence="1" type="ORF">P857_1109</name>
</gene>
<name>W2V0Z0_9RICK</name>
<comment type="caution">
    <text evidence="1">The sequence shown here is derived from an EMBL/GenBank/DDBJ whole genome shotgun (WGS) entry which is preliminary data.</text>
</comment>
<keyword evidence="2" id="KW-1185">Reference proteome</keyword>
<organism evidence="1 2">
    <name type="scientific">Candidatus Xenolissoclinum pacificiensis L6</name>
    <dbReference type="NCBI Taxonomy" id="1401685"/>
    <lineage>
        <taxon>Bacteria</taxon>
        <taxon>Pseudomonadati</taxon>
        <taxon>Pseudomonadota</taxon>
        <taxon>Alphaproteobacteria</taxon>
        <taxon>Rickettsiales</taxon>
        <taxon>Anaplasmataceae</taxon>
        <taxon>Candidatus Xenolissoclinum</taxon>
    </lineage>
</organism>
<accession>W2V0Z0</accession>
<dbReference type="Proteomes" id="UP000018951">
    <property type="component" value="Unassembled WGS sequence"/>
</dbReference>
<dbReference type="AlphaFoldDB" id="W2V0Z0"/>
<protein>
    <submittedName>
        <fullName evidence="1">Uncharacterized protein</fullName>
    </submittedName>
</protein>
<dbReference type="STRING" id="1401685.P857_1109"/>
<dbReference type="Gene3D" id="3.40.50.300">
    <property type="entry name" value="P-loop containing nucleotide triphosphate hydrolases"/>
    <property type="match status" value="1"/>
</dbReference>
<evidence type="ECO:0000313" key="2">
    <source>
        <dbReference type="Proteomes" id="UP000018951"/>
    </source>
</evidence>
<sequence length="124" mass="14213">MNKVILINGFAGVGKLTVAEILSGMTGYTLLDNHMINNIVFPFINIDQDIDDSIWHEIITIRKSVFKIISIGKIYDNFILTNEICDDHIDLKYYSDIEKFARSIKAILCNVVLECDDKEELKKE</sequence>
<reference evidence="1 2" key="1">
    <citation type="journal article" date="2013" name="PLoS ONE">
        <title>Bacterial endosymbiosis in a chordate host: long-term co-evolution and conservation of secondary metabolism.</title>
        <authorList>
            <person name="Kwan J.C."/>
            <person name="Schmidt E.W."/>
        </authorList>
    </citation>
    <scope>NUCLEOTIDE SEQUENCE [LARGE SCALE GENOMIC DNA]</scope>
    <source>
        <strain evidence="2">L6</strain>
    </source>
</reference>
<dbReference type="InterPro" id="IPR027417">
    <property type="entry name" value="P-loop_NTPase"/>
</dbReference>
<proteinExistence type="predicted"/>